<evidence type="ECO:0000313" key="7">
    <source>
        <dbReference type="EMBL" id="GFZ82777.1"/>
    </source>
</evidence>
<dbReference type="PANTHER" id="PTHR30480">
    <property type="entry name" value="BETA-HEXOSAMINIDASE-RELATED"/>
    <property type="match status" value="1"/>
</dbReference>
<evidence type="ECO:0000256" key="4">
    <source>
        <dbReference type="ARBA" id="ARBA00022801"/>
    </source>
</evidence>
<dbReference type="EC" id="3.2.1.52" evidence="3"/>
<name>A0ABQ1EQM4_9BACL</name>
<dbReference type="SUPFAM" id="SSF51445">
    <property type="entry name" value="(Trans)glycosidases"/>
    <property type="match status" value="1"/>
</dbReference>
<dbReference type="EMBL" id="BMHE01000014">
    <property type="protein sequence ID" value="GFZ82777.1"/>
    <property type="molecule type" value="Genomic_DNA"/>
</dbReference>
<evidence type="ECO:0000256" key="5">
    <source>
        <dbReference type="ARBA" id="ARBA00023295"/>
    </source>
</evidence>
<dbReference type="InterPro" id="IPR001764">
    <property type="entry name" value="Glyco_hydro_3_N"/>
</dbReference>
<dbReference type="PANTHER" id="PTHR30480:SF13">
    <property type="entry name" value="BETA-HEXOSAMINIDASE"/>
    <property type="match status" value="1"/>
</dbReference>
<comment type="similarity">
    <text evidence="2">Belongs to the glycosyl hydrolase 3 family.</text>
</comment>
<keyword evidence="8" id="KW-1185">Reference proteome</keyword>
<dbReference type="RefSeq" id="WP_189012747.1">
    <property type="nucleotide sequence ID" value="NZ_BMHE01000014.1"/>
</dbReference>
<dbReference type="Gene3D" id="3.40.50.1700">
    <property type="entry name" value="Glycoside hydrolase family 3 C-terminal domain"/>
    <property type="match status" value="1"/>
</dbReference>
<gene>
    <name evidence="7" type="ORF">GCM10008018_30800</name>
</gene>
<keyword evidence="4" id="KW-0378">Hydrolase</keyword>
<organism evidence="7 8">
    <name type="scientific">Paenibacillus marchantiophytorum</name>
    <dbReference type="NCBI Taxonomy" id="1619310"/>
    <lineage>
        <taxon>Bacteria</taxon>
        <taxon>Bacillati</taxon>
        <taxon>Bacillota</taxon>
        <taxon>Bacilli</taxon>
        <taxon>Bacillales</taxon>
        <taxon>Paenibacillaceae</taxon>
        <taxon>Paenibacillus</taxon>
    </lineage>
</organism>
<reference evidence="8" key="1">
    <citation type="journal article" date="2019" name="Int. J. Syst. Evol. Microbiol.">
        <title>The Global Catalogue of Microorganisms (GCM) 10K type strain sequencing project: providing services to taxonomists for standard genome sequencing and annotation.</title>
        <authorList>
            <consortium name="The Broad Institute Genomics Platform"/>
            <consortium name="The Broad Institute Genome Sequencing Center for Infectious Disease"/>
            <person name="Wu L."/>
            <person name="Ma J."/>
        </authorList>
    </citation>
    <scope>NUCLEOTIDE SEQUENCE [LARGE SCALE GENOMIC DNA]</scope>
    <source>
        <strain evidence="8">CGMCC 1.15043</strain>
    </source>
</reference>
<proteinExistence type="inferred from homology"/>
<dbReference type="InterPro" id="IPR036962">
    <property type="entry name" value="Glyco_hydro_3_N_sf"/>
</dbReference>
<dbReference type="InterPro" id="IPR050226">
    <property type="entry name" value="NagZ_Beta-hexosaminidase"/>
</dbReference>
<evidence type="ECO:0000256" key="2">
    <source>
        <dbReference type="ARBA" id="ARBA00005336"/>
    </source>
</evidence>
<evidence type="ECO:0000313" key="8">
    <source>
        <dbReference type="Proteomes" id="UP000615455"/>
    </source>
</evidence>
<accession>A0ABQ1EQM4</accession>
<comment type="catalytic activity">
    <reaction evidence="1">
        <text>Hydrolysis of terminal non-reducing N-acetyl-D-hexosamine residues in N-acetyl-beta-D-hexosaminides.</text>
        <dbReference type="EC" id="3.2.1.52"/>
    </reaction>
</comment>
<feature type="domain" description="Glycoside hydrolase family 3 N-terminal" evidence="6">
    <location>
        <begin position="6"/>
        <end position="330"/>
    </location>
</feature>
<protein>
    <recommendedName>
        <fullName evidence="3">beta-N-acetylhexosaminidase</fullName>
        <ecNumber evidence="3">3.2.1.52</ecNumber>
    </recommendedName>
</protein>
<evidence type="ECO:0000259" key="6">
    <source>
        <dbReference type="Pfam" id="PF00933"/>
    </source>
</evidence>
<dbReference type="Proteomes" id="UP000615455">
    <property type="component" value="Unassembled WGS sequence"/>
</dbReference>
<dbReference type="Gene3D" id="3.20.20.300">
    <property type="entry name" value="Glycoside hydrolase, family 3, N-terminal domain"/>
    <property type="match status" value="1"/>
</dbReference>
<evidence type="ECO:0000256" key="3">
    <source>
        <dbReference type="ARBA" id="ARBA00012663"/>
    </source>
</evidence>
<keyword evidence="5" id="KW-0326">Glycosidase</keyword>
<evidence type="ECO:0000256" key="1">
    <source>
        <dbReference type="ARBA" id="ARBA00001231"/>
    </source>
</evidence>
<dbReference type="InterPro" id="IPR036881">
    <property type="entry name" value="Glyco_hydro_3_C_sf"/>
</dbReference>
<comment type="caution">
    <text evidence="7">The sequence shown here is derived from an EMBL/GenBank/DDBJ whole genome shotgun (WGS) entry which is preliminary data.</text>
</comment>
<dbReference type="Pfam" id="PF00933">
    <property type="entry name" value="Glyco_hydro_3"/>
    <property type="match status" value="1"/>
</dbReference>
<sequence length="511" mass="56726">MTVLSLEEKVGLMCIVGTSLPEADSELIERFTKFTYGGMGVFPHNIFGEAQMKRLMEDLKQFAKSRPKSEAPFMISIDEEGGSLSNFSEFFPTIPGNRAIGLANDPHLAYLSGRLVGSQLHELGFMLNWAPVLDVNSNPLNPVIGVRSFGEDPVQVARYGVAFVQGMKESGVMATVKHFPGHGDVATDSHVALPICDLTIKQLVDCSLHPFQAVIEAGVGAVMVAHILFPNIPESNGLPSSLSTFFIEELLRGKLGYDGLVCTDDIEMHAIKHNFEPEDVGVLAVLAGNDQILMCHTPDFQQRVYQGILHAVRTGVITEHRIDVSVRRILFFQERMKQCREQANVIPRAEWESIAAHIAGASIVVHRDPSRQLPLSKQAYVMVVPRMQRLTKADTTFDKPFMLESYLLAKGVQLETIYTSMDPTEDERMEVEQKIRNADAVIQVTRNAHMFQGQLAVARHCADSKPHICVVLRNPYDAEYLPDQSTVVLICSSSNESMQAFAHTCTKNKNY</sequence>
<dbReference type="InterPro" id="IPR017853">
    <property type="entry name" value="GH"/>
</dbReference>